<feature type="compositionally biased region" description="Polar residues" evidence="1">
    <location>
        <begin position="165"/>
        <end position="182"/>
    </location>
</feature>
<feature type="region of interest" description="Disordered" evidence="1">
    <location>
        <begin position="675"/>
        <end position="714"/>
    </location>
</feature>
<protein>
    <submittedName>
        <fullName evidence="3">Muscular LMNA-interacting protein</fullName>
    </submittedName>
</protein>
<evidence type="ECO:0000313" key="3">
    <source>
        <dbReference type="RefSeq" id="XP_022366670.1"/>
    </source>
</evidence>
<proteinExistence type="predicted"/>
<dbReference type="InterPro" id="IPR029331">
    <property type="entry name" value="MLIP"/>
</dbReference>
<feature type="compositionally biased region" description="Polar residues" evidence="1">
    <location>
        <begin position="298"/>
        <end position="312"/>
    </location>
</feature>
<feature type="region of interest" description="Disordered" evidence="1">
    <location>
        <begin position="810"/>
        <end position="830"/>
    </location>
</feature>
<evidence type="ECO:0000256" key="1">
    <source>
        <dbReference type="SAM" id="MobiDB-lite"/>
    </source>
</evidence>
<accession>A0A2Y9KB36</accession>
<dbReference type="KEGG" id="elk:111152487"/>
<reference evidence="3" key="1">
    <citation type="submission" date="2025-08" db="UniProtKB">
        <authorList>
            <consortium name="RefSeq"/>
        </authorList>
    </citation>
    <scope>IDENTIFICATION</scope>
    <source>
        <tissue evidence="3">Blood</tissue>
    </source>
</reference>
<feature type="compositionally biased region" description="Low complexity" evidence="1">
    <location>
        <begin position="583"/>
        <end position="597"/>
    </location>
</feature>
<dbReference type="Proteomes" id="UP000248482">
    <property type="component" value="Unplaced"/>
</dbReference>
<dbReference type="PANTHER" id="PTHR31514:SF1">
    <property type="entry name" value="MUSCULAR LMNA-INTERACTING PROTEIN"/>
    <property type="match status" value="1"/>
</dbReference>
<dbReference type="STRING" id="391180.A0A2Y9KB36"/>
<feature type="region of interest" description="Disordered" evidence="1">
    <location>
        <begin position="546"/>
        <end position="598"/>
    </location>
</feature>
<feature type="compositionally biased region" description="Low complexity" evidence="1">
    <location>
        <begin position="810"/>
        <end position="828"/>
    </location>
</feature>
<feature type="compositionally biased region" description="Polar residues" evidence="1">
    <location>
        <begin position="207"/>
        <end position="224"/>
    </location>
</feature>
<sequence length="1067" mass="115061">MLPEQGFPRDCGNNYFQMNSGVLAGSIQTTPQVSSGDSEAKPLIFTFVPTVRRLPTHSKLADTSKFLVKIPEEPSDKNPETVNRSESNEYLTLNARSQQERNQGTLIYPSEGSEKVLQARGIKANKLQGMQQSDLFKAEYVFIVDSEGEDEATSGKGEQGPPGGMSTTASRPKSLAISSSLVSDVVRPKTRGADLQAPSYPEMSHGIASQQKHGQLTSSPTTSEQLAYKPPAFSFVSPTNQKTPPDPVNLDGASVLEEFHTRRLDVSGALVEETTTYFQTSAHSSPFFARKGTSSTSQFPHFTQLSGSNLSSPRPADKKPGLASEVPKKTAFTSHVLSPRESPRTTSPSPSSSASLKSNSGSYIPVRIVTHSLSPSPKQFTSSFHGSSSTICSQVSSSGNLSKSGVKSPVPSRLSLLTAMLKSNPSHQRPFSPASCPTFSLNSLASSTLTLDQKAKETPSTPKKSLSSCSLRTGSPEQREHQVSELSQQSFHLPFFAKSAPLSQAGSLSPTTHVDSSLVSLNVEKTSPTSLKRNPTFSLLQTNTLSSAGLPPVPPSVPSLSLKGKEDVDLRGPEKPRNIHIHPTSASSALSTLSPPANQRATLSFPEKCFHPSPALSNLINRSKRTAPQLADQGQNPSIPPSPPVSSASSASLSTLGSFPVPPATLPTQAIQLHPSTLDPKFGSGTLPSRLGKSESSISNHRSSVSTPSPPISLTRTKELISPCALSMSTGLENKKPKQYKTKSSYKAFAAIPTNTLLLEQKALDEPAKTESVFKDNTLDPPLEFCFPAQLRQQTEELCATIDKVLQDSLSMHSDSPSSSSQTLLGSDTMKMPTTLPRAAGRETKYANLSLPSSTVSDNQLTKPGVIRPVPVKSKILLRKEEEIYEPNPFSKYLEDNSDFFSDQDVTVPPKPVSLHPLYQTRLYPPAQSLLPPQTLSHADCLTPGPFSHLSSFSVSDEQGNFHTLFRGNTYNKGVRHTYGGSYEEYHQYLLVSQFQLIGECLLSLSPAPDPLVNSACVSCQNIHTNEHLEEVDSNPPMEDIEGFKTSMEDVIADRVEIARELELGVD</sequence>
<gene>
    <name evidence="3" type="primary">LOC111152487</name>
</gene>
<keyword evidence="2" id="KW-1185">Reference proteome</keyword>
<dbReference type="RefSeq" id="XP_022366670.1">
    <property type="nucleotide sequence ID" value="XM_022510962.1"/>
</dbReference>
<feature type="compositionally biased region" description="Basic and acidic residues" evidence="1">
    <location>
        <begin position="563"/>
        <end position="577"/>
    </location>
</feature>
<feature type="region of interest" description="Disordered" evidence="1">
    <location>
        <begin position="450"/>
        <end position="486"/>
    </location>
</feature>
<dbReference type="Pfam" id="PF15274">
    <property type="entry name" value="MLIP"/>
    <property type="match status" value="1"/>
</dbReference>
<feature type="compositionally biased region" description="Low complexity" evidence="1">
    <location>
        <begin position="344"/>
        <end position="359"/>
    </location>
</feature>
<dbReference type="AlphaFoldDB" id="A0A2Y9KB36"/>
<evidence type="ECO:0000313" key="2">
    <source>
        <dbReference type="Proteomes" id="UP000248482"/>
    </source>
</evidence>
<feature type="region of interest" description="Disordered" evidence="1">
    <location>
        <begin position="628"/>
        <end position="660"/>
    </location>
</feature>
<feature type="region of interest" description="Disordered" evidence="1">
    <location>
        <begin position="149"/>
        <end position="224"/>
    </location>
</feature>
<dbReference type="PANTHER" id="PTHR31514">
    <property type="entry name" value="MUSCULAR LMNA-INTERACTING PROTEIN MLIP"/>
    <property type="match status" value="1"/>
</dbReference>
<feature type="region of interest" description="Disordered" evidence="1">
    <location>
        <begin position="298"/>
        <end position="359"/>
    </location>
</feature>
<dbReference type="GeneID" id="111152487"/>
<feature type="compositionally biased region" description="Low complexity" evidence="1">
    <location>
        <begin position="645"/>
        <end position="659"/>
    </location>
</feature>
<dbReference type="OrthoDB" id="9907594at2759"/>
<feature type="compositionally biased region" description="Polar residues" evidence="1">
    <location>
        <begin position="458"/>
        <end position="476"/>
    </location>
</feature>
<feature type="compositionally biased region" description="Polar residues" evidence="1">
    <location>
        <begin position="694"/>
        <end position="714"/>
    </location>
</feature>
<organism evidence="2 3">
    <name type="scientific">Enhydra lutris kenyoni</name>
    <name type="common">northern sea otter</name>
    <dbReference type="NCBI Taxonomy" id="391180"/>
    <lineage>
        <taxon>Eukaryota</taxon>
        <taxon>Metazoa</taxon>
        <taxon>Chordata</taxon>
        <taxon>Craniata</taxon>
        <taxon>Vertebrata</taxon>
        <taxon>Euteleostomi</taxon>
        <taxon>Mammalia</taxon>
        <taxon>Eutheria</taxon>
        <taxon>Laurasiatheria</taxon>
        <taxon>Carnivora</taxon>
        <taxon>Caniformia</taxon>
        <taxon>Musteloidea</taxon>
        <taxon>Mustelidae</taxon>
        <taxon>Lutrinae</taxon>
        <taxon>Enhydra</taxon>
    </lineage>
</organism>
<dbReference type="CTD" id="90523"/>
<name>A0A2Y9KB36_ENHLU</name>